<feature type="non-terminal residue" evidence="2">
    <location>
        <position position="89"/>
    </location>
</feature>
<sequence length="89" mass="10270">MGKFLQLIVVIFTLSVLSIEVEGKRSKYRCAHCKPKGLYKEVFAYITHRGKSPDKEIVGNIFDVINTEQDLNYWNVGLERLLTHSQENV</sequence>
<gene>
    <name evidence="2" type="ORF">AFUS01_LOCUS40932</name>
</gene>
<accession>A0A8J2LG11</accession>
<feature type="signal peptide" evidence="1">
    <location>
        <begin position="1"/>
        <end position="23"/>
    </location>
</feature>
<dbReference type="AlphaFoldDB" id="A0A8J2LG11"/>
<keyword evidence="1" id="KW-0732">Signal</keyword>
<evidence type="ECO:0000256" key="1">
    <source>
        <dbReference type="SAM" id="SignalP"/>
    </source>
</evidence>
<protein>
    <submittedName>
        <fullName evidence="2">Uncharacterized protein</fullName>
    </submittedName>
</protein>
<keyword evidence="3" id="KW-1185">Reference proteome</keyword>
<organism evidence="2 3">
    <name type="scientific">Allacma fusca</name>
    <dbReference type="NCBI Taxonomy" id="39272"/>
    <lineage>
        <taxon>Eukaryota</taxon>
        <taxon>Metazoa</taxon>
        <taxon>Ecdysozoa</taxon>
        <taxon>Arthropoda</taxon>
        <taxon>Hexapoda</taxon>
        <taxon>Collembola</taxon>
        <taxon>Symphypleona</taxon>
        <taxon>Sminthuridae</taxon>
        <taxon>Allacma</taxon>
    </lineage>
</organism>
<dbReference type="Proteomes" id="UP000708208">
    <property type="component" value="Unassembled WGS sequence"/>
</dbReference>
<name>A0A8J2LG11_9HEXA</name>
<dbReference type="EMBL" id="CAJVCH010559200">
    <property type="protein sequence ID" value="CAG7831176.1"/>
    <property type="molecule type" value="Genomic_DNA"/>
</dbReference>
<evidence type="ECO:0000313" key="2">
    <source>
        <dbReference type="EMBL" id="CAG7831176.1"/>
    </source>
</evidence>
<reference evidence="2" key="1">
    <citation type="submission" date="2021-06" db="EMBL/GenBank/DDBJ databases">
        <authorList>
            <person name="Hodson N. C."/>
            <person name="Mongue J. A."/>
            <person name="Jaron S. K."/>
        </authorList>
    </citation>
    <scope>NUCLEOTIDE SEQUENCE</scope>
</reference>
<comment type="caution">
    <text evidence="2">The sequence shown here is derived from an EMBL/GenBank/DDBJ whole genome shotgun (WGS) entry which is preliminary data.</text>
</comment>
<feature type="chain" id="PRO_5035213069" evidence="1">
    <location>
        <begin position="24"/>
        <end position="89"/>
    </location>
</feature>
<proteinExistence type="predicted"/>
<evidence type="ECO:0000313" key="3">
    <source>
        <dbReference type="Proteomes" id="UP000708208"/>
    </source>
</evidence>